<dbReference type="InterPro" id="IPR029063">
    <property type="entry name" value="SAM-dependent_MTases_sf"/>
</dbReference>
<comment type="similarity">
    <text evidence="1 9">Belongs to the methyltransferase superfamily. Fibrillarin family.</text>
</comment>
<feature type="binding site" evidence="9">
    <location>
        <begin position="90"/>
        <end position="91"/>
    </location>
    <ligand>
        <name>S-adenosyl-L-methionine</name>
        <dbReference type="ChEBI" id="CHEBI:59789"/>
    </ligand>
</feature>
<comment type="subunit">
    <text evidence="8">Interacts with nop5. Component of box C/D small ribonucleoprotein (sRNP) particles that contain rpl7ae, FlpA and nop5, plus a guide RNA. These sRNP particles form homodimers, giving rise to an asymmetric holoenzyme.</text>
</comment>
<dbReference type="PRINTS" id="PR00052">
    <property type="entry name" value="FIBRILLARIN"/>
</dbReference>
<evidence type="ECO:0000256" key="4">
    <source>
        <dbReference type="ARBA" id="ARBA00022679"/>
    </source>
</evidence>
<dbReference type="OrthoDB" id="6244at2157"/>
<dbReference type="GO" id="GO:1990259">
    <property type="term" value="F:histone H2AQ104 methyltransferase activity"/>
    <property type="evidence" value="ECO:0007669"/>
    <property type="project" value="TreeGrafter"/>
</dbReference>
<feature type="binding site" evidence="9">
    <location>
        <begin position="109"/>
        <end position="110"/>
    </location>
    <ligand>
        <name>S-adenosyl-L-methionine</name>
        <dbReference type="ChEBI" id="CHEBI:59789"/>
    </ligand>
</feature>
<comment type="caution">
    <text evidence="10">The sequence shown here is derived from an EMBL/GenBank/DDBJ whole genome shotgun (WGS) entry which is preliminary data.</text>
</comment>
<keyword evidence="11" id="KW-1185">Reference proteome</keyword>
<dbReference type="NCBIfam" id="NF003276">
    <property type="entry name" value="PRK04266.1-2"/>
    <property type="match status" value="1"/>
</dbReference>
<evidence type="ECO:0000256" key="7">
    <source>
        <dbReference type="ARBA" id="ARBA00057806"/>
    </source>
</evidence>
<dbReference type="Gene3D" id="3.40.50.150">
    <property type="entry name" value="Vaccinia Virus protein VP39"/>
    <property type="match status" value="1"/>
</dbReference>
<keyword evidence="5 9" id="KW-0819">tRNA processing</keyword>
<dbReference type="RefSeq" id="WP_058370448.1">
    <property type="nucleotide sequence ID" value="NZ_LNTB01000001.1"/>
</dbReference>
<dbReference type="FunFam" id="3.30.200.20:FF:000613">
    <property type="entry name" value="Fibrillarin-like rRNA/tRNA 2'-O-methyltransferase"/>
    <property type="match status" value="1"/>
</dbReference>
<keyword evidence="3 9" id="KW-0489">Methyltransferase</keyword>
<reference evidence="10 11" key="1">
    <citation type="submission" date="2015-11" db="EMBL/GenBank/DDBJ databases">
        <title>Genome sequence of Pyrodictium occultum PL-19, a marine hyperthermophilic archaeon isolated from Volcano, Italy.</title>
        <authorList>
            <person name="Utturkar S."/>
            <person name="Huber H."/>
            <person name="Leptihn S."/>
            <person name="Brown S."/>
            <person name="Stetter K.O."/>
            <person name="Podar M."/>
        </authorList>
    </citation>
    <scope>NUCLEOTIDE SEQUENCE [LARGE SCALE GENOMIC DNA]</scope>
    <source>
        <strain evidence="10 11">PL-19</strain>
    </source>
</reference>
<keyword evidence="6 9" id="KW-0694">RNA-binding</keyword>
<protein>
    <recommendedName>
        <fullName evidence="9">Fibrillarin-like rRNA/tRNA 2'-O-methyltransferase</fullName>
        <ecNumber evidence="9">2.1.1.-</ecNumber>
    </recommendedName>
</protein>
<dbReference type="PANTHER" id="PTHR10335">
    <property type="entry name" value="RRNA 2-O-METHYLTRANSFERASE FIBRILLARIN"/>
    <property type="match status" value="1"/>
</dbReference>
<evidence type="ECO:0000256" key="5">
    <source>
        <dbReference type="ARBA" id="ARBA00022694"/>
    </source>
</evidence>
<evidence type="ECO:0000313" key="10">
    <source>
        <dbReference type="EMBL" id="KSW11769.1"/>
    </source>
</evidence>
<sequence>MVEVVNVYEHDRYKNVYVVELEDGSTRLATVNLAPGKRVYGERLFKWGDKELREWNPYRSKLAAALLKGIEELPIKPGHQILYLGAATGTTPSHVSDLLGPRGKLYALDVAPRVMRELIAVCETRPNMFPLLADARRPYEYRHIVELVDGIYADVAQPDQATIVADNADYFLREGGYLLMAIKARSIDVTKEPSEVFRSQIDELKNRGFEIIDMVHLEPFDRDHAMVYARYRPQKQGA</sequence>
<keyword evidence="4 9" id="KW-0808">Transferase</keyword>
<dbReference type="PIRSF" id="PIRSF006540">
    <property type="entry name" value="Nop17p"/>
    <property type="match status" value="1"/>
</dbReference>
<dbReference type="EMBL" id="LNTB01000001">
    <property type="protein sequence ID" value="KSW11769.1"/>
    <property type="molecule type" value="Genomic_DNA"/>
</dbReference>
<dbReference type="AlphaFoldDB" id="A0A0V8RUM6"/>
<feature type="binding site" evidence="9">
    <location>
        <begin position="134"/>
        <end position="135"/>
    </location>
    <ligand>
        <name>S-adenosyl-L-methionine</name>
        <dbReference type="ChEBI" id="CHEBI:59789"/>
    </ligand>
</feature>
<accession>A0A0V8RUM6</accession>
<evidence type="ECO:0000256" key="3">
    <source>
        <dbReference type="ARBA" id="ARBA00022603"/>
    </source>
</evidence>
<evidence type="ECO:0000256" key="8">
    <source>
        <dbReference type="ARBA" id="ARBA00063440"/>
    </source>
</evidence>
<dbReference type="GO" id="GO:0003723">
    <property type="term" value="F:RNA binding"/>
    <property type="evidence" value="ECO:0007669"/>
    <property type="project" value="UniProtKB-UniRule"/>
</dbReference>
<feature type="binding site" evidence="9">
    <location>
        <begin position="154"/>
        <end position="157"/>
    </location>
    <ligand>
        <name>S-adenosyl-L-methionine</name>
        <dbReference type="ChEBI" id="CHEBI:59789"/>
    </ligand>
</feature>
<gene>
    <name evidence="9" type="primary">flpA</name>
    <name evidence="10" type="ORF">CF15_02880</name>
</gene>
<dbReference type="EC" id="2.1.1.-" evidence="9"/>
<name>A0A0V8RUM6_PYROC</name>
<evidence type="ECO:0000256" key="9">
    <source>
        <dbReference type="HAMAP-Rule" id="MF_00351"/>
    </source>
</evidence>
<dbReference type="GO" id="GO:0008649">
    <property type="term" value="F:rRNA methyltransferase activity"/>
    <property type="evidence" value="ECO:0007669"/>
    <property type="project" value="TreeGrafter"/>
</dbReference>
<evidence type="ECO:0000256" key="1">
    <source>
        <dbReference type="ARBA" id="ARBA00010632"/>
    </source>
</evidence>
<dbReference type="STRING" id="2309.CF15_02880"/>
<dbReference type="NCBIfam" id="NF003277">
    <property type="entry name" value="PRK04266.1-3"/>
    <property type="match status" value="1"/>
</dbReference>
<dbReference type="Gene3D" id="3.30.200.20">
    <property type="entry name" value="Phosphorylase Kinase, domain 1"/>
    <property type="match status" value="1"/>
</dbReference>
<dbReference type="PANTHER" id="PTHR10335:SF17">
    <property type="entry name" value="FIBRILLARIN"/>
    <property type="match status" value="1"/>
</dbReference>
<evidence type="ECO:0000313" key="11">
    <source>
        <dbReference type="Proteomes" id="UP000053352"/>
    </source>
</evidence>
<dbReference type="GO" id="GO:0008033">
    <property type="term" value="P:tRNA processing"/>
    <property type="evidence" value="ECO:0007669"/>
    <property type="project" value="UniProtKB-UniRule"/>
</dbReference>
<dbReference type="Pfam" id="PF01269">
    <property type="entry name" value="Fibrillarin"/>
    <property type="match status" value="1"/>
</dbReference>
<dbReference type="GO" id="GO:0000494">
    <property type="term" value="P:box C/D sno(s)RNA 3'-end processing"/>
    <property type="evidence" value="ECO:0007669"/>
    <property type="project" value="TreeGrafter"/>
</dbReference>
<dbReference type="SUPFAM" id="SSF53335">
    <property type="entry name" value="S-adenosyl-L-methionine-dependent methyltransferases"/>
    <property type="match status" value="1"/>
</dbReference>
<evidence type="ECO:0000256" key="2">
    <source>
        <dbReference type="ARBA" id="ARBA00022552"/>
    </source>
</evidence>
<organism evidence="10 11">
    <name type="scientific">Pyrodictium occultum</name>
    <dbReference type="NCBI Taxonomy" id="2309"/>
    <lineage>
        <taxon>Archaea</taxon>
        <taxon>Thermoproteota</taxon>
        <taxon>Thermoprotei</taxon>
        <taxon>Desulfurococcales</taxon>
        <taxon>Pyrodictiaceae</taxon>
        <taxon>Pyrodictium</taxon>
    </lineage>
</organism>
<keyword evidence="2 9" id="KW-0698">rRNA processing</keyword>
<comment type="function">
    <text evidence="7 9">Involved in pre-rRNA and tRNA processing. Utilizes the methyl donor S-adenosyl-L-methionine to catalyze the site-specific 2'-hydroxyl methylation of ribose moieties in rRNA and tRNA. Site specificity is provided by a guide RNA that base pairs with the substrate. Methylation occurs at a characteristic distance from the sequence involved in base pairing with the guide RNA.</text>
</comment>
<dbReference type="HAMAP" id="MF_00351">
    <property type="entry name" value="RNA_methyltransf_FlpA"/>
    <property type="match status" value="1"/>
</dbReference>
<evidence type="ECO:0000256" key="6">
    <source>
        <dbReference type="ARBA" id="ARBA00022884"/>
    </source>
</evidence>
<dbReference type="InterPro" id="IPR000692">
    <property type="entry name" value="Fibrillarin"/>
</dbReference>
<dbReference type="NCBIfam" id="NF003275">
    <property type="entry name" value="PRK04266.1-1"/>
    <property type="match status" value="1"/>
</dbReference>
<dbReference type="Proteomes" id="UP000053352">
    <property type="component" value="Unassembled WGS sequence"/>
</dbReference>
<proteinExistence type="inferred from homology"/>
<dbReference type="SMART" id="SM01206">
    <property type="entry name" value="Fibrillarin"/>
    <property type="match status" value="1"/>
</dbReference>